<keyword evidence="3" id="KW-1185">Reference proteome</keyword>
<feature type="compositionally biased region" description="Basic and acidic residues" evidence="1">
    <location>
        <begin position="278"/>
        <end position="290"/>
    </location>
</feature>
<name>A0ABW4R448_9RHOB</name>
<feature type="region of interest" description="Disordered" evidence="1">
    <location>
        <begin position="160"/>
        <end position="188"/>
    </location>
</feature>
<evidence type="ECO:0000313" key="3">
    <source>
        <dbReference type="Proteomes" id="UP001597213"/>
    </source>
</evidence>
<protein>
    <recommendedName>
        <fullName evidence="4">DNA pilot protein</fullName>
    </recommendedName>
</protein>
<reference evidence="3" key="1">
    <citation type="journal article" date="2019" name="Int. J. Syst. Evol. Microbiol.">
        <title>The Global Catalogue of Microorganisms (GCM) 10K type strain sequencing project: providing services to taxonomists for standard genome sequencing and annotation.</title>
        <authorList>
            <consortium name="The Broad Institute Genomics Platform"/>
            <consortium name="The Broad Institute Genome Sequencing Center for Infectious Disease"/>
            <person name="Wu L."/>
            <person name="Ma J."/>
        </authorList>
    </citation>
    <scope>NUCLEOTIDE SEQUENCE [LARGE SCALE GENOMIC DNA]</scope>
    <source>
        <strain evidence="3">CCUG 56029</strain>
    </source>
</reference>
<dbReference type="EMBL" id="JBHUEN010000013">
    <property type="protein sequence ID" value="MFD1881001.1"/>
    <property type="molecule type" value="Genomic_DNA"/>
</dbReference>
<accession>A0ABW4R448</accession>
<evidence type="ECO:0000256" key="1">
    <source>
        <dbReference type="SAM" id="MobiDB-lite"/>
    </source>
</evidence>
<organism evidence="2 3">
    <name type="scientific">Paracoccus pacificus</name>
    <dbReference type="NCBI Taxonomy" id="1463598"/>
    <lineage>
        <taxon>Bacteria</taxon>
        <taxon>Pseudomonadati</taxon>
        <taxon>Pseudomonadota</taxon>
        <taxon>Alphaproteobacteria</taxon>
        <taxon>Rhodobacterales</taxon>
        <taxon>Paracoccaceae</taxon>
        <taxon>Paracoccus</taxon>
    </lineage>
</organism>
<dbReference type="RefSeq" id="WP_379140498.1">
    <property type="nucleotide sequence ID" value="NZ_JBHUEN010000013.1"/>
</dbReference>
<feature type="region of interest" description="Disordered" evidence="1">
    <location>
        <begin position="276"/>
        <end position="309"/>
    </location>
</feature>
<evidence type="ECO:0000313" key="2">
    <source>
        <dbReference type="EMBL" id="MFD1881001.1"/>
    </source>
</evidence>
<proteinExistence type="predicted"/>
<evidence type="ECO:0008006" key="4">
    <source>
        <dbReference type="Google" id="ProtNLM"/>
    </source>
</evidence>
<sequence length="309" mass="32538">MALGLGSILGIAKAGVDILGGLFGLKKANEKQPGPRENLLAQAQGAREAAAKYGFNPLTMLQYGQTGPGLSGGAPPLASIDLLSGGLAGLDDVISGDAARRRQADQLELDLAKIRLDQARSGVYQIEPQAVHSIGVGPSPLGRRSGQVVQRNVQVVTPRMAARSARNPGYSGPTGKFSAGESRVTPGRPVKVDEVSNTGGVIEVENAFTGGPVIIPGDGGEPWGWDEMATALMWGAPQVVYNKLSSAAKAGAVRLPRDGFAEPGLVIDMDAGRVYQRGKKEEKSKRDQYDLRGWPFNGLNPTSDAYRRK</sequence>
<dbReference type="Proteomes" id="UP001597213">
    <property type="component" value="Unassembled WGS sequence"/>
</dbReference>
<gene>
    <name evidence="2" type="ORF">ACFSCT_04645</name>
</gene>
<comment type="caution">
    <text evidence="2">The sequence shown here is derived from an EMBL/GenBank/DDBJ whole genome shotgun (WGS) entry which is preliminary data.</text>
</comment>